<reference evidence="2" key="1">
    <citation type="submission" date="2020-02" db="EMBL/GenBank/DDBJ databases">
        <authorList>
            <person name="Meier V. D."/>
        </authorList>
    </citation>
    <scope>NUCLEOTIDE SEQUENCE</scope>
    <source>
        <strain evidence="2">AVDCRST_MAG32</strain>
    </source>
</reference>
<feature type="non-terminal residue" evidence="2">
    <location>
        <position position="181"/>
    </location>
</feature>
<evidence type="ECO:0000313" key="2">
    <source>
        <dbReference type="EMBL" id="CAA9398569.1"/>
    </source>
</evidence>
<organism evidence="2">
    <name type="scientific">uncultured Nocardioides sp</name>
    <dbReference type="NCBI Taxonomy" id="198441"/>
    <lineage>
        <taxon>Bacteria</taxon>
        <taxon>Bacillati</taxon>
        <taxon>Actinomycetota</taxon>
        <taxon>Actinomycetes</taxon>
        <taxon>Propionibacteriales</taxon>
        <taxon>Nocardioidaceae</taxon>
        <taxon>Nocardioides</taxon>
        <taxon>environmental samples</taxon>
    </lineage>
</organism>
<sequence>GPDPQARPGDRSGGERGADRPVRRARGPASDASDAHRRRRAPRGLPLPSRSRRRRARRSRAARDAARRTRDLLRPPTRLLARRAPGHGRSAHLPRRVRPGVLPQPLARGRALGRRGPPRGDPRRARALRGTPGARRGLEPGRNLHAADRRGPARPPHRLADRRRLTGRRAQGPPRGARAAP</sequence>
<dbReference type="EMBL" id="CADCUM010000108">
    <property type="protein sequence ID" value="CAA9398569.1"/>
    <property type="molecule type" value="Genomic_DNA"/>
</dbReference>
<evidence type="ECO:0000256" key="1">
    <source>
        <dbReference type="SAM" id="MobiDB-lite"/>
    </source>
</evidence>
<proteinExistence type="predicted"/>
<feature type="compositionally biased region" description="Low complexity" evidence="1">
    <location>
        <begin position="168"/>
        <end position="181"/>
    </location>
</feature>
<gene>
    <name evidence="2" type="ORF">AVDCRST_MAG32-2711</name>
</gene>
<feature type="compositionally biased region" description="Basic residues" evidence="1">
    <location>
        <begin position="50"/>
        <end position="60"/>
    </location>
</feature>
<feature type="compositionally biased region" description="Basic residues" evidence="1">
    <location>
        <begin position="80"/>
        <end position="98"/>
    </location>
</feature>
<feature type="compositionally biased region" description="Basic and acidic residues" evidence="1">
    <location>
        <begin position="61"/>
        <end position="73"/>
    </location>
</feature>
<name>A0A6J4NW48_9ACTN</name>
<feature type="region of interest" description="Disordered" evidence="1">
    <location>
        <begin position="1"/>
        <end position="181"/>
    </location>
</feature>
<feature type="non-terminal residue" evidence="2">
    <location>
        <position position="1"/>
    </location>
</feature>
<feature type="compositionally biased region" description="Basic and acidic residues" evidence="1">
    <location>
        <begin position="8"/>
        <end position="22"/>
    </location>
</feature>
<accession>A0A6J4NW48</accession>
<dbReference type="AlphaFoldDB" id="A0A6J4NW48"/>
<protein>
    <submittedName>
        <fullName evidence="2">Polyhydroxyalkanoic acid synthase</fullName>
    </submittedName>
</protein>